<dbReference type="Pfam" id="PF17886">
    <property type="entry name" value="ArsA_HSP20"/>
    <property type="match status" value="1"/>
</dbReference>
<dbReference type="NCBIfam" id="TIGR00345">
    <property type="entry name" value="GET3_arsA_TRC40"/>
    <property type="match status" value="1"/>
</dbReference>
<dbReference type="Gene3D" id="2.60.40.790">
    <property type="match status" value="1"/>
</dbReference>
<feature type="domain" description="ArsA/GET3 Anion-transporting ATPase-like" evidence="9">
    <location>
        <begin position="1"/>
        <end position="303"/>
    </location>
</feature>
<keyword evidence="12" id="KW-1185">Reference proteome</keyword>
<dbReference type="OrthoDB" id="9780677at2"/>
<evidence type="ECO:0000256" key="8">
    <source>
        <dbReference type="ARBA" id="ARBA00066752"/>
    </source>
</evidence>
<evidence type="ECO:0000259" key="9">
    <source>
        <dbReference type="Pfam" id="PF02374"/>
    </source>
</evidence>
<dbReference type="SUPFAM" id="SSF52540">
    <property type="entry name" value="P-loop containing nucleoside triphosphate hydrolases"/>
    <property type="match status" value="1"/>
</dbReference>
<reference evidence="11 12" key="1">
    <citation type="submission" date="2018-06" db="EMBL/GenBank/DDBJ databases">
        <title>Thermoflavimicrobium daqus sp. nov., a thermophilic microbe isolated from Moutai-flavour Daqu.</title>
        <authorList>
            <person name="Wang X."/>
            <person name="Zhou H."/>
        </authorList>
    </citation>
    <scope>NUCLEOTIDE SEQUENCE [LARGE SCALE GENOMIC DNA]</scope>
    <source>
        <strain evidence="11 12">FBKL4.011</strain>
    </source>
</reference>
<dbReference type="EMBL" id="QJKK01000002">
    <property type="protein sequence ID" value="RAL26441.1"/>
    <property type="molecule type" value="Genomic_DNA"/>
</dbReference>
<dbReference type="GO" id="GO:0005524">
    <property type="term" value="F:ATP binding"/>
    <property type="evidence" value="ECO:0007669"/>
    <property type="project" value="UniProtKB-KW"/>
</dbReference>
<dbReference type="InterPro" id="IPR025723">
    <property type="entry name" value="ArsA/GET3_ATPase-like"/>
</dbReference>
<dbReference type="AlphaFoldDB" id="A0A364K813"/>
<evidence type="ECO:0000256" key="2">
    <source>
        <dbReference type="ARBA" id="ARBA00022741"/>
    </source>
</evidence>
<keyword evidence="5" id="KW-1278">Translocase</keyword>
<organism evidence="11 12">
    <name type="scientific">Thermoflavimicrobium daqui</name>
    <dbReference type="NCBI Taxonomy" id="2137476"/>
    <lineage>
        <taxon>Bacteria</taxon>
        <taxon>Bacillati</taxon>
        <taxon>Bacillota</taxon>
        <taxon>Bacilli</taxon>
        <taxon>Bacillales</taxon>
        <taxon>Thermoactinomycetaceae</taxon>
        <taxon>Thermoflavimicrobium</taxon>
    </lineage>
</organism>
<evidence type="ECO:0000256" key="1">
    <source>
        <dbReference type="ARBA" id="ARBA00011040"/>
    </source>
</evidence>
<dbReference type="EC" id="7.3.2.7" evidence="8"/>
<evidence type="ECO:0000313" key="11">
    <source>
        <dbReference type="EMBL" id="RAL26441.1"/>
    </source>
</evidence>
<dbReference type="GO" id="GO:0015446">
    <property type="term" value="F:ATPase-coupled arsenite transmembrane transporter activity"/>
    <property type="evidence" value="ECO:0007669"/>
    <property type="project" value="UniProtKB-EC"/>
</dbReference>
<dbReference type="InterPro" id="IPR016300">
    <property type="entry name" value="ATPase_ArsA/GET3"/>
</dbReference>
<dbReference type="InterPro" id="IPR040612">
    <property type="entry name" value="ArsA_HSP20-like"/>
</dbReference>
<reference evidence="11 12" key="2">
    <citation type="submission" date="2018-06" db="EMBL/GenBank/DDBJ databases">
        <authorList>
            <person name="Zhirakovskaya E."/>
        </authorList>
    </citation>
    <scope>NUCLEOTIDE SEQUENCE [LARGE SCALE GENOMIC DNA]</scope>
    <source>
        <strain evidence="11 12">FBKL4.011</strain>
    </source>
</reference>
<evidence type="ECO:0000256" key="4">
    <source>
        <dbReference type="ARBA" id="ARBA00022849"/>
    </source>
</evidence>
<comment type="similarity">
    <text evidence="1">Belongs to the arsA ATPase family.</text>
</comment>
<dbReference type="Proteomes" id="UP000251213">
    <property type="component" value="Unassembled WGS sequence"/>
</dbReference>
<sequence>MRIIVYTGKGGVGKTSVAAATAVQLATQGLRTLVMSTDAAHNLSDCFQLSLGAEPVQITENLWGQEIDNIQETEKNWGAMQTWFSGVIDWSGLSEVSAEEMIAFPGMEELFSLLKIIDHAKSKKFDVLIVDCAPTGETLRLLSYPNVLTWWLDKIFPYQRRFAKLARPVAKWATGGLELPNDEVMGETERLFRKVIDVQNILLDHQTTSIRIVVNPEKIVISEAERAFTYLNLYGFNTDAIIVNRVLPEEAGVGYWAEWKEKQNGYLQEIQHSFHPVPVLQAPMMKSEVVGVSALNELAQAAYQIKNPADIFYEGKAQELVKKEEEYQLYLALPFLDRTQLNLAQRGDELTIQAGSYRRKMFLPRVLLNRPILGARFIEQRLCITFGERTQNEKGEQAND</sequence>
<evidence type="ECO:0000256" key="3">
    <source>
        <dbReference type="ARBA" id="ARBA00022840"/>
    </source>
</evidence>
<feature type="domain" description="ArsA HSP20-like" evidence="10">
    <location>
        <begin position="325"/>
        <end position="386"/>
    </location>
</feature>
<dbReference type="RefSeq" id="WP_113658125.1">
    <property type="nucleotide sequence ID" value="NZ_KZ845664.1"/>
</dbReference>
<comment type="caution">
    <text evidence="11">The sequence shown here is derived from an EMBL/GenBank/DDBJ whole genome shotgun (WGS) entry which is preliminary data.</text>
</comment>
<dbReference type="Gene3D" id="3.40.50.300">
    <property type="entry name" value="P-loop containing nucleotide triphosphate hydrolases"/>
    <property type="match status" value="1"/>
</dbReference>
<evidence type="ECO:0000256" key="6">
    <source>
        <dbReference type="ARBA" id="ARBA00052296"/>
    </source>
</evidence>
<evidence type="ECO:0000256" key="5">
    <source>
        <dbReference type="ARBA" id="ARBA00022967"/>
    </source>
</evidence>
<comment type="function">
    <text evidence="7">Anion-transporting ATPase. Catalyzes the extrusion of arsenite.</text>
</comment>
<evidence type="ECO:0000313" key="12">
    <source>
        <dbReference type="Proteomes" id="UP000251213"/>
    </source>
</evidence>
<comment type="catalytic activity">
    <reaction evidence="6">
        <text>arsenite(in) + ATP + H2O = arsenite(out) + ADP + phosphate + H(+)</text>
        <dbReference type="Rhea" id="RHEA:11348"/>
        <dbReference type="ChEBI" id="CHEBI:15377"/>
        <dbReference type="ChEBI" id="CHEBI:15378"/>
        <dbReference type="ChEBI" id="CHEBI:29242"/>
        <dbReference type="ChEBI" id="CHEBI:30616"/>
        <dbReference type="ChEBI" id="CHEBI:43474"/>
        <dbReference type="ChEBI" id="CHEBI:456216"/>
        <dbReference type="EC" id="7.3.2.7"/>
    </reaction>
</comment>
<evidence type="ECO:0000256" key="7">
    <source>
        <dbReference type="ARBA" id="ARBA00059736"/>
    </source>
</evidence>
<proteinExistence type="inferred from homology"/>
<keyword evidence="4" id="KW-0059">Arsenical resistance</keyword>
<keyword evidence="2" id="KW-0547">Nucleotide-binding</keyword>
<keyword evidence="3" id="KW-0067">ATP-binding</keyword>
<name>A0A364K813_9BACL</name>
<dbReference type="Pfam" id="PF02374">
    <property type="entry name" value="ArsA_ATPase"/>
    <property type="match status" value="1"/>
</dbReference>
<dbReference type="InterPro" id="IPR008978">
    <property type="entry name" value="HSP20-like_chaperone"/>
</dbReference>
<dbReference type="FunFam" id="3.40.50.300:FF:001801">
    <property type="entry name" value="Putative arsenical pump-driving ATPase"/>
    <property type="match status" value="1"/>
</dbReference>
<dbReference type="InterPro" id="IPR027417">
    <property type="entry name" value="P-loop_NTPase"/>
</dbReference>
<protein>
    <recommendedName>
        <fullName evidence="8">arsenite-transporting ATPase</fullName>
        <ecNumber evidence="8">7.3.2.7</ecNumber>
    </recommendedName>
</protein>
<evidence type="ECO:0000259" key="10">
    <source>
        <dbReference type="Pfam" id="PF17886"/>
    </source>
</evidence>
<dbReference type="PANTHER" id="PTHR10803:SF3">
    <property type="entry name" value="ATPASE GET3"/>
    <property type="match status" value="1"/>
</dbReference>
<dbReference type="CDD" id="cd02035">
    <property type="entry name" value="ArsA"/>
    <property type="match status" value="1"/>
</dbReference>
<gene>
    <name evidence="11" type="ORF">DL897_05470</name>
</gene>
<accession>A0A364K813</accession>
<dbReference type="PANTHER" id="PTHR10803">
    <property type="entry name" value="ARSENICAL PUMP-DRIVING ATPASE ARSENITE-TRANSLOCATING ATPASE"/>
    <property type="match status" value="1"/>
</dbReference>
<dbReference type="GO" id="GO:0016887">
    <property type="term" value="F:ATP hydrolysis activity"/>
    <property type="evidence" value="ECO:0007669"/>
    <property type="project" value="InterPro"/>
</dbReference>